<dbReference type="Gene3D" id="1.20.5.170">
    <property type="match status" value="1"/>
</dbReference>
<dbReference type="AlphaFoldDB" id="A0A3P6U890"/>
<name>A0A3P6U890_DIBLA</name>
<evidence type="ECO:0000313" key="1">
    <source>
        <dbReference type="EMBL" id="VDK74474.1"/>
    </source>
</evidence>
<gene>
    <name evidence="1" type="ORF">DILT_LOCUS2582</name>
</gene>
<accession>A0A3P6U890</accession>
<dbReference type="EMBL" id="UYRU01042314">
    <property type="protein sequence ID" value="VDK74474.1"/>
    <property type="molecule type" value="Genomic_DNA"/>
</dbReference>
<dbReference type="InterPro" id="IPR050617">
    <property type="entry name" value="E3_ligase_FN3/SPRY"/>
</dbReference>
<reference evidence="1 2" key="1">
    <citation type="submission" date="2018-11" db="EMBL/GenBank/DDBJ databases">
        <authorList>
            <consortium name="Pathogen Informatics"/>
        </authorList>
    </citation>
    <scope>NUCLEOTIDE SEQUENCE [LARGE SCALE GENOMIC DNA]</scope>
</reference>
<dbReference type="Proteomes" id="UP000281553">
    <property type="component" value="Unassembled WGS sequence"/>
</dbReference>
<sequence length="226" mass="25265">MHEHFVDKTVHFIVCGASINELDEDARASFIEFPAKVPPVCLPRAALIRLVLKSAQRAEEDAAEKFDILLQCIEAKKAELVSAIQEERNMKQSALKDQIHQCISKLTRSTGLIQFCIEMLKESDSLAFILVAQSLINRALNAEQAFMHEIEQPPVVLEYTCSPPTTTGSTLWPKGRPVANSSFLSLMETEAVHKAIADLSLHEGVEFLLLLHPILFFSFRLLLTPN</sequence>
<evidence type="ECO:0000313" key="2">
    <source>
        <dbReference type="Proteomes" id="UP000281553"/>
    </source>
</evidence>
<dbReference type="PANTHER" id="PTHR24099">
    <property type="entry name" value="E3 UBIQUITIN-PROTEIN LIGASE TRIM36-RELATED"/>
    <property type="match status" value="1"/>
</dbReference>
<organism evidence="1 2">
    <name type="scientific">Dibothriocephalus latus</name>
    <name type="common">Fish tapeworm</name>
    <name type="synonym">Diphyllobothrium latum</name>
    <dbReference type="NCBI Taxonomy" id="60516"/>
    <lineage>
        <taxon>Eukaryota</taxon>
        <taxon>Metazoa</taxon>
        <taxon>Spiralia</taxon>
        <taxon>Lophotrochozoa</taxon>
        <taxon>Platyhelminthes</taxon>
        <taxon>Cestoda</taxon>
        <taxon>Eucestoda</taxon>
        <taxon>Diphyllobothriidea</taxon>
        <taxon>Diphyllobothriidae</taxon>
        <taxon>Dibothriocephalus</taxon>
    </lineage>
</organism>
<keyword evidence="2" id="KW-1185">Reference proteome</keyword>
<proteinExistence type="predicted"/>
<protein>
    <submittedName>
        <fullName evidence="1">Uncharacterized protein</fullName>
    </submittedName>
</protein>
<dbReference type="OrthoDB" id="295536at2759"/>
<dbReference type="PANTHER" id="PTHR24099:SF15">
    <property type="entry name" value="E3 UBIQUITIN-PROTEIN LIGASE TRIM9"/>
    <property type="match status" value="1"/>
</dbReference>